<accession>A0A1J4K4U6</accession>
<evidence type="ECO:0000313" key="3">
    <source>
        <dbReference type="Proteomes" id="UP000179807"/>
    </source>
</evidence>
<evidence type="ECO:0000313" key="2">
    <source>
        <dbReference type="EMBL" id="OHT06219.1"/>
    </source>
</evidence>
<evidence type="ECO:0000256" key="1">
    <source>
        <dbReference type="SAM" id="MobiDB-lite"/>
    </source>
</evidence>
<feature type="region of interest" description="Disordered" evidence="1">
    <location>
        <begin position="205"/>
        <end position="238"/>
    </location>
</feature>
<dbReference type="GO" id="GO:0097542">
    <property type="term" value="C:ciliary tip"/>
    <property type="evidence" value="ECO:0007669"/>
    <property type="project" value="TreeGrafter"/>
</dbReference>
<dbReference type="VEuPathDB" id="TrichDB:TRFO_25762"/>
<sequence length="480" mass="56514">MRLENNNRVFSELCEDHTLFRKKLSELVEKKRENPIEPDLSKALKHVGHEVSLLKKQIDILKHKKEAAISRQKDLEIALHNFEQAAVTKHPEEDRIKALKNKLFKANIKNGETKHLMKLYSSIIYQFDRQRMIWNPIVEKAQFEIEQRNKDIGSLFLINRDSKFSKNTAQTEYYRTENQFTSQKAVRDKQLDKKQRQLNSVTHAKYLETESEIRPTRPQPSLGSQPSQLRSKMNKQMREKREERFRQVSAVYEMIRDVFGTNDPEVIRKFFSEKRTTSQELYRQIDELKKAIKLTNKLIEFKKRSIEEQEYTTANGVGANRMLTEGKKILLKTKQKLAKQERKVDIFKINQSETIKGISHFVEVLQLVTQDEEEIPTTCEDILDWVKEKARSVHEAFEDDEADYVSLTNKREFVNMTKTGVDMKQVDSSKRTQKRIIDPLKRTLKDKGDFSNRVLDRNTVKFMSIKTVKEANLALSRKPH</sequence>
<feature type="compositionally biased region" description="Polar residues" evidence="1">
    <location>
        <begin position="219"/>
        <end position="231"/>
    </location>
</feature>
<dbReference type="GO" id="GO:0003341">
    <property type="term" value="P:cilium movement"/>
    <property type="evidence" value="ECO:0007669"/>
    <property type="project" value="InterPro"/>
</dbReference>
<dbReference type="GO" id="GO:0036158">
    <property type="term" value="P:outer dynein arm assembly"/>
    <property type="evidence" value="ECO:0007669"/>
    <property type="project" value="InterPro"/>
</dbReference>
<dbReference type="OrthoDB" id="10255247at2759"/>
<dbReference type="GO" id="GO:0036064">
    <property type="term" value="C:ciliary basal body"/>
    <property type="evidence" value="ECO:0007669"/>
    <property type="project" value="TreeGrafter"/>
</dbReference>
<dbReference type="RefSeq" id="XP_068359355.1">
    <property type="nucleotide sequence ID" value="XM_068504557.1"/>
</dbReference>
<dbReference type="PANTHER" id="PTHR46518:SF1">
    <property type="entry name" value="OUTER DYNEIN ARM-DOCKING COMPLEX SUBUNIT 3"/>
    <property type="match status" value="1"/>
</dbReference>
<dbReference type="Proteomes" id="UP000179807">
    <property type="component" value="Unassembled WGS sequence"/>
</dbReference>
<dbReference type="GeneID" id="94839261"/>
<comment type="caution">
    <text evidence="2">The sequence shown here is derived from an EMBL/GenBank/DDBJ whole genome shotgun (WGS) entry which is preliminary data.</text>
</comment>
<protein>
    <submittedName>
        <fullName evidence="2">Uncharacterized protein</fullName>
    </submittedName>
</protein>
<dbReference type="AlphaFoldDB" id="A0A1J4K4U6"/>
<dbReference type="GO" id="GO:0035253">
    <property type="term" value="C:ciliary rootlet"/>
    <property type="evidence" value="ECO:0007669"/>
    <property type="project" value="TreeGrafter"/>
</dbReference>
<proteinExistence type="predicted"/>
<name>A0A1J4K4U6_9EUKA</name>
<dbReference type="PANTHER" id="PTHR46518">
    <property type="entry name" value="COILED-COIL DOMAIN-CONTAINING PROTEIN 151"/>
    <property type="match status" value="1"/>
</dbReference>
<organism evidence="2 3">
    <name type="scientific">Tritrichomonas foetus</name>
    <dbReference type="NCBI Taxonomy" id="1144522"/>
    <lineage>
        <taxon>Eukaryota</taxon>
        <taxon>Metamonada</taxon>
        <taxon>Parabasalia</taxon>
        <taxon>Tritrichomonadida</taxon>
        <taxon>Tritrichomonadidae</taxon>
        <taxon>Tritrichomonas</taxon>
    </lineage>
</organism>
<dbReference type="EMBL" id="MLAK01000732">
    <property type="protein sequence ID" value="OHT06219.1"/>
    <property type="molecule type" value="Genomic_DNA"/>
</dbReference>
<keyword evidence="3" id="KW-1185">Reference proteome</keyword>
<reference evidence="2" key="1">
    <citation type="submission" date="2016-10" db="EMBL/GenBank/DDBJ databases">
        <authorList>
            <person name="Benchimol M."/>
            <person name="Almeida L.G."/>
            <person name="Vasconcelos A.T."/>
            <person name="Perreira-Neves A."/>
            <person name="Rosa I.A."/>
            <person name="Tasca T."/>
            <person name="Bogo M.R."/>
            <person name="de Souza W."/>
        </authorList>
    </citation>
    <scope>NUCLEOTIDE SEQUENCE [LARGE SCALE GENOMIC DNA]</scope>
    <source>
        <strain evidence="2">K</strain>
    </source>
</reference>
<dbReference type="InterPro" id="IPR033192">
    <property type="entry name" value="ODAD3"/>
</dbReference>
<feature type="compositionally biased region" description="Basic and acidic residues" evidence="1">
    <location>
        <begin position="205"/>
        <end position="215"/>
    </location>
</feature>
<gene>
    <name evidence="2" type="ORF">TRFO_25762</name>
</gene>